<evidence type="ECO:0000256" key="1">
    <source>
        <dbReference type="SAM" id="Phobius"/>
    </source>
</evidence>
<protein>
    <submittedName>
        <fullName evidence="2">Uncharacterized protein</fullName>
    </submittedName>
</protein>
<comment type="caution">
    <text evidence="2">The sequence shown here is derived from an EMBL/GenBank/DDBJ whole genome shotgun (WGS) entry which is preliminary data.</text>
</comment>
<keyword evidence="3" id="KW-1185">Reference proteome</keyword>
<feature type="transmembrane region" description="Helical" evidence="1">
    <location>
        <begin position="6"/>
        <end position="28"/>
    </location>
</feature>
<dbReference type="InParanoid" id="A0A369K0E5"/>
<evidence type="ECO:0000313" key="2">
    <source>
        <dbReference type="EMBL" id="RDB28079.1"/>
    </source>
</evidence>
<dbReference type="EMBL" id="LUEZ02000012">
    <property type="protein sequence ID" value="RDB28079.1"/>
    <property type="molecule type" value="Genomic_DNA"/>
</dbReference>
<sequence length="95" mass="11040">MHQFTNTIILITFFLPILSTLVNLWLLFRLYHERCQINEKLFEILCTVNNLNGQNNMRFKILAGAIRALEAEAYDAGDMVKKEIEKVVLLLESAR</sequence>
<dbReference type="Proteomes" id="UP000076154">
    <property type="component" value="Unassembled WGS sequence"/>
</dbReference>
<keyword evidence="1" id="KW-0812">Transmembrane</keyword>
<keyword evidence="1" id="KW-1133">Transmembrane helix</keyword>
<evidence type="ECO:0000313" key="3">
    <source>
        <dbReference type="Proteomes" id="UP000076154"/>
    </source>
</evidence>
<reference evidence="2" key="1">
    <citation type="submission" date="2018-04" db="EMBL/GenBank/DDBJ databases">
        <title>Whole genome sequencing of Hypsizygus marmoreus.</title>
        <authorList>
            <person name="Choi I.-G."/>
            <person name="Min B."/>
            <person name="Kim J.-G."/>
            <person name="Kim S."/>
            <person name="Oh Y.-L."/>
            <person name="Kong W.-S."/>
            <person name="Park H."/>
            <person name="Jeong J."/>
            <person name="Song E.-S."/>
        </authorList>
    </citation>
    <scope>NUCLEOTIDE SEQUENCE [LARGE SCALE GENOMIC DNA]</scope>
    <source>
        <strain evidence="2">51987-8</strain>
    </source>
</reference>
<organism evidence="2 3">
    <name type="scientific">Hypsizygus marmoreus</name>
    <name type="common">White beech mushroom</name>
    <name type="synonym">Agaricus marmoreus</name>
    <dbReference type="NCBI Taxonomy" id="39966"/>
    <lineage>
        <taxon>Eukaryota</taxon>
        <taxon>Fungi</taxon>
        <taxon>Dikarya</taxon>
        <taxon>Basidiomycota</taxon>
        <taxon>Agaricomycotina</taxon>
        <taxon>Agaricomycetes</taxon>
        <taxon>Agaricomycetidae</taxon>
        <taxon>Agaricales</taxon>
        <taxon>Tricholomatineae</taxon>
        <taxon>Lyophyllaceae</taxon>
        <taxon>Hypsizygus</taxon>
    </lineage>
</organism>
<dbReference type="AlphaFoldDB" id="A0A369K0E5"/>
<accession>A0A369K0E5</accession>
<gene>
    <name evidence="2" type="ORF">Hypma_001566</name>
</gene>
<name>A0A369K0E5_HYPMA</name>
<keyword evidence="1" id="KW-0472">Membrane</keyword>
<proteinExistence type="predicted"/>